<reference evidence="1" key="3">
    <citation type="journal article" date="2000" name="Genome Res.">
        <title>RIKEN integrated sequence analysis (RISA) system--384-format sequencing pipeline with 384 multicapillary sequencer.</title>
        <authorList>
            <person name="Shibata K."/>
            <person name="Itoh M."/>
            <person name="Aizawa K."/>
            <person name="Nagaoka S."/>
            <person name="Sasaki N."/>
            <person name="Carninci P."/>
            <person name="Konno H."/>
            <person name="Akiyama J."/>
            <person name="Nishi K."/>
            <person name="Kitsunai T."/>
            <person name="Tashiro H."/>
            <person name="Itoh M."/>
            <person name="Sumi N."/>
            <person name="Ishii Y."/>
            <person name="Nakamura S."/>
            <person name="Hazama M."/>
            <person name="Nishine T."/>
            <person name="Harada A."/>
            <person name="Yamamoto R."/>
            <person name="Matsumoto H."/>
            <person name="Sakaguchi S."/>
            <person name="Ikegami T."/>
            <person name="Kashiwagi K."/>
            <person name="Fujiwake S."/>
            <person name="Inoue K."/>
            <person name="Togawa Y."/>
            <person name="Izawa M."/>
            <person name="Ohara E."/>
            <person name="Watahiki M."/>
            <person name="Yoneda Y."/>
            <person name="Ishikawa T."/>
            <person name="Ozawa K."/>
            <person name="Tanaka T."/>
            <person name="Matsuura S."/>
            <person name="Kawai J."/>
            <person name="Okazaki Y."/>
            <person name="Muramatsu M."/>
            <person name="Inoue Y."/>
            <person name="Kira A."/>
            <person name="Hayashizaki Y."/>
        </authorList>
    </citation>
    <scope>NUCLEOTIDE SEQUENCE</scope>
    <source>
        <strain evidence="1">C57BL/6J</strain>
        <tissue evidence="1">Eyeball</tissue>
    </source>
</reference>
<reference evidence="1" key="2">
    <citation type="journal article" date="2000" name="Genome Res.">
        <title>Normalization and subtraction of cap-trapper-selected cDNAs to prepare full-length cDNA libraries for rapid discovery of new genes.</title>
        <authorList>
            <person name="Carninci P."/>
            <person name="Shibata Y."/>
            <person name="Hayatsu N."/>
            <person name="Sugahara Y."/>
            <person name="Shibata K."/>
            <person name="Itoh M."/>
            <person name="Konno H."/>
            <person name="Okazaki Y."/>
            <person name="Muramatsu M."/>
            <person name="Hayashizaki Y."/>
        </authorList>
    </citation>
    <scope>NUCLEOTIDE SEQUENCE</scope>
    <source>
        <strain evidence="1">C57BL/6J</strain>
        <tissue evidence="1">Eyeball</tissue>
    </source>
</reference>
<organism evidence="1">
    <name type="scientific">Mus musculus</name>
    <name type="common">Mouse</name>
    <dbReference type="NCBI Taxonomy" id="10090"/>
    <lineage>
        <taxon>Eukaryota</taxon>
        <taxon>Metazoa</taxon>
        <taxon>Chordata</taxon>
        <taxon>Craniata</taxon>
        <taxon>Vertebrata</taxon>
        <taxon>Euteleostomi</taxon>
        <taxon>Mammalia</taxon>
        <taxon>Eutheria</taxon>
        <taxon>Euarchontoglires</taxon>
        <taxon>Glires</taxon>
        <taxon>Rodentia</taxon>
        <taxon>Myomorpha</taxon>
        <taxon>Muroidea</taxon>
        <taxon>Muridae</taxon>
        <taxon>Murinae</taxon>
        <taxon>Mus</taxon>
        <taxon>Mus</taxon>
    </lineage>
</organism>
<reference evidence="1" key="7">
    <citation type="journal article" date="2005" name="Science">
        <title>The Transcriptional Landscape of the Mammalian Genome.</title>
        <authorList>
            <consortium name="The FANTOM Consortium"/>
            <consortium name="Riken Genome Exploration Research Group and Genome Science Group (Genome Network Project Core Group)"/>
        </authorList>
    </citation>
    <scope>NUCLEOTIDE SEQUENCE</scope>
    <source>
        <strain evidence="1">C57BL/6J</strain>
        <tissue evidence="1">Eyeball</tissue>
    </source>
</reference>
<reference evidence="1" key="8">
    <citation type="journal article" date="2005" name="Science">
        <title>Antisense Transcription in the Mammalian Transcriptome.</title>
        <authorList>
            <consortium name="RIKEN Genome Exploration Research Group and Genome Science Group (Genome Network Project Core Group) and the FANTOM Consortium"/>
        </authorList>
    </citation>
    <scope>NUCLEOTIDE SEQUENCE</scope>
    <source>
        <strain evidence="1">C57BL/6J</strain>
        <tissue evidence="1">Eyeball</tissue>
    </source>
</reference>
<name>Q8BPJ8_MOUSE</name>
<sequence length="117" mass="12973">MVINHHAMCLLGDYETSVYSTHLLEVRLRGVQDAQAANPVSGTDSSAVQVTLCTAHQFSNVLNLTFEEVMLLNSFPIPWLLVETILKNVCLCLSVCLCSCAPLWLSQENLFSTKKIM</sequence>
<dbReference type="AGR" id="MGI:2443872"/>
<reference evidence="1" key="1">
    <citation type="journal article" date="1999" name="Methods Enzymol.">
        <title>High-efficiency full-length cDNA cloning.</title>
        <authorList>
            <person name="Carninci P."/>
            <person name="Hayashizaki Y."/>
        </authorList>
    </citation>
    <scope>NUCLEOTIDE SEQUENCE</scope>
    <source>
        <strain evidence="1">C57BL/6J</strain>
        <tissue evidence="1">Eyeball</tissue>
    </source>
</reference>
<protein>
    <submittedName>
        <fullName evidence="1">Uncharacterized protein</fullName>
    </submittedName>
</protein>
<gene>
    <name evidence="2" type="primary">Samd10</name>
</gene>
<dbReference type="AlphaFoldDB" id="Q8BPJ8"/>
<dbReference type="EMBL" id="AK053884">
    <property type="protein sequence ID" value="BAC35575.1"/>
    <property type="molecule type" value="mRNA"/>
</dbReference>
<dbReference type="MGI" id="MGI:2443872">
    <property type="gene designation" value="Samd10"/>
</dbReference>
<accession>Q8BPJ8</accession>
<evidence type="ECO:0000313" key="2">
    <source>
        <dbReference type="MGI" id="MGI:2443872"/>
    </source>
</evidence>
<proteinExistence type="evidence at transcript level"/>
<reference evidence="1" key="4">
    <citation type="journal article" date="2001" name="Nature">
        <title>Functional annotation of a full-length mouse cDNA collection.</title>
        <authorList>
            <consortium name="The RIKEN Genome Exploration Research Group Phase II Team and the FANTOM Consortium"/>
        </authorList>
    </citation>
    <scope>NUCLEOTIDE SEQUENCE</scope>
    <source>
        <strain evidence="1">C57BL/6J</strain>
        <tissue evidence="1">Eyeball</tissue>
    </source>
</reference>
<reference evidence="1" key="5">
    <citation type="submission" date="2001-07" db="EMBL/GenBank/DDBJ databases">
        <authorList>
            <person name="Adachi J."/>
            <person name="Aizawa K."/>
            <person name="Akimura T."/>
            <person name="Arakawa T."/>
            <person name="Bono H."/>
            <person name="Carninci P."/>
            <person name="Fukuda S."/>
            <person name="Furuno M."/>
            <person name="Hanagaki T."/>
            <person name="Hara A."/>
            <person name="Hashizume W."/>
            <person name="Hayashida K."/>
            <person name="Hayatsu N."/>
            <person name="Hiramoto K."/>
            <person name="Hiraoka T."/>
            <person name="Hirozane T."/>
            <person name="Hori F."/>
            <person name="Imotani K."/>
            <person name="Ishii Y."/>
            <person name="Itoh M."/>
            <person name="Kagawa I."/>
            <person name="Kasukawa T."/>
            <person name="Katoh H."/>
            <person name="Kawai J."/>
            <person name="Kojima Y."/>
            <person name="Kondo S."/>
            <person name="Konno H."/>
            <person name="Kouda M."/>
            <person name="Koya S."/>
            <person name="Kurihara C."/>
            <person name="Matsuyama T."/>
            <person name="Miyazaki A."/>
            <person name="Murata M."/>
            <person name="Nakamura M."/>
            <person name="Nishi K."/>
            <person name="Nomura K."/>
            <person name="Numazaki R."/>
            <person name="Ohno M."/>
            <person name="Ohsato N."/>
            <person name="Okazaki Y."/>
            <person name="Saito R."/>
            <person name="Saitoh H."/>
            <person name="Sakai C."/>
            <person name="Sakai K."/>
            <person name="Sakazume N."/>
            <person name="Sano H."/>
            <person name="Sasaki D."/>
            <person name="Shibata K."/>
            <person name="Shinagawa A."/>
            <person name="Shiraki T."/>
            <person name="Sogabe Y."/>
            <person name="Tagami M."/>
            <person name="Tagawa A."/>
            <person name="Takahashi F."/>
            <person name="Takaku-Akahira S."/>
            <person name="Takeda Y."/>
            <person name="Tanaka T."/>
            <person name="Tomaru A."/>
            <person name="Toya T."/>
            <person name="Yasunishi A."/>
            <person name="Muramatsu M."/>
            <person name="Hayashizaki Y."/>
        </authorList>
    </citation>
    <scope>NUCLEOTIDE SEQUENCE</scope>
    <source>
        <strain evidence="1">C57BL/6J</strain>
        <tissue evidence="1">Eyeball</tissue>
    </source>
</reference>
<reference evidence="1" key="6">
    <citation type="journal article" date="2002" name="Nature">
        <title>Analysis of the mouse transcriptome based on functional annotation of 60,770 full-length cDNAs.</title>
        <authorList>
            <consortium name="The FANTOM Consortium and the RIKEN Genome Exploration Research Group Phase I and II Team"/>
        </authorList>
    </citation>
    <scope>NUCLEOTIDE SEQUENCE</scope>
    <source>
        <strain evidence="1">C57BL/6J</strain>
        <tissue evidence="1">Eyeball</tissue>
    </source>
</reference>
<evidence type="ECO:0000313" key="1">
    <source>
        <dbReference type="EMBL" id="BAC35575.1"/>
    </source>
</evidence>